<keyword evidence="1" id="KW-0812">Transmembrane</keyword>
<accession>A0A0E9T436</accession>
<evidence type="ECO:0000256" key="1">
    <source>
        <dbReference type="SAM" id="Phobius"/>
    </source>
</evidence>
<proteinExistence type="predicted"/>
<feature type="transmembrane region" description="Helical" evidence="1">
    <location>
        <begin position="42"/>
        <end position="64"/>
    </location>
</feature>
<dbReference type="AlphaFoldDB" id="A0A0E9T436"/>
<keyword evidence="1" id="KW-0472">Membrane</keyword>
<evidence type="ECO:0008006" key="3">
    <source>
        <dbReference type="Google" id="ProtNLM"/>
    </source>
</evidence>
<name>A0A0E9T436_ANGAN</name>
<organism evidence="2">
    <name type="scientific">Anguilla anguilla</name>
    <name type="common">European freshwater eel</name>
    <name type="synonym">Muraena anguilla</name>
    <dbReference type="NCBI Taxonomy" id="7936"/>
    <lineage>
        <taxon>Eukaryota</taxon>
        <taxon>Metazoa</taxon>
        <taxon>Chordata</taxon>
        <taxon>Craniata</taxon>
        <taxon>Vertebrata</taxon>
        <taxon>Euteleostomi</taxon>
        <taxon>Actinopterygii</taxon>
        <taxon>Neopterygii</taxon>
        <taxon>Teleostei</taxon>
        <taxon>Anguilliformes</taxon>
        <taxon>Anguillidae</taxon>
        <taxon>Anguilla</taxon>
    </lineage>
</organism>
<reference evidence="2" key="1">
    <citation type="submission" date="2014-11" db="EMBL/GenBank/DDBJ databases">
        <authorList>
            <person name="Amaro Gonzalez C."/>
        </authorList>
    </citation>
    <scope>NUCLEOTIDE SEQUENCE</scope>
</reference>
<sequence length="67" mass="7719">MLVLQNPITLRSSNVILIAVCIFSLAVSFYTLVGWNRNRNECLLTILCAKMLFYVITELEYLVYVCL</sequence>
<evidence type="ECO:0000313" key="2">
    <source>
        <dbReference type="EMBL" id="JAH48416.1"/>
    </source>
</evidence>
<dbReference type="EMBL" id="GBXM01060161">
    <property type="protein sequence ID" value="JAH48416.1"/>
    <property type="molecule type" value="Transcribed_RNA"/>
</dbReference>
<feature type="transmembrane region" description="Helical" evidence="1">
    <location>
        <begin position="15"/>
        <end position="35"/>
    </location>
</feature>
<keyword evidence="1" id="KW-1133">Transmembrane helix</keyword>
<protein>
    <recommendedName>
        <fullName evidence="3">G-protein coupled receptors family 1 profile domain-containing protein</fullName>
    </recommendedName>
</protein>
<reference evidence="2" key="2">
    <citation type="journal article" date="2015" name="Fish Shellfish Immunol.">
        <title>Early steps in the European eel (Anguilla anguilla)-Vibrio vulnificus interaction in the gills: Role of the RtxA13 toxin.</title>
        <authorList>
            <person name="Callol A."/>
            <person name="Pajuelo D."/>
            <person name="Ebbesson L."/>
            <person name="Teles M."/>
            <person name="MacKenzie S."/>
            <person name="Amaro C."/>
        </authorList>
    </citation>
    <scope>NUCLEOTIDE SEQUENCE</scope>
</reference>